<dbReference type="AlphaFoldDB" id="A0A6J1PK12"/>
<name>A0A6J1PK12_9HYME</name>
<dbReference type="InterPro" id="IPR039353">
    <property type="entry name" value="TF_Adf1"/>
</dbReference>
<dbReference type="Gene3D" id="2.60.40.10">
    <property type="entry name" value="Immunoglobulins"/>
    <property type="match status" value="1"/>
</dbReference>
<evidence type="ECO:0000259" key="1">
    <source>
        <dbReference type="PROSITE" id="PS51029"/>
    </source>
</evidence>
<dbReference type="Pfam" id="PF10545">
    <property type="entry name" value="MADF_DNA_bdg"/>
    <property type="match status" value="1"/>
</dbReference>
<evidence type="ECO:0000313" key="4">
    <source>
        <dbReference type="RefSeq" id="XP_024869721.1"/>
    </source>
</evidence>
<dbReference type="InterPro" id="IPR006578">
    <property type="entry name" value="MADF-dom"/>
</dbReference>
<dbReference type="GeneID" id="112453302"/>
<dbReference type="InterPro" id="IPR054091">
    <property type="entry name" value="Cep192-like_D5"/>
</dbReference>
<dbReference type="Pfam" id="PF22074">
    <property type="entry name" value="Cep192_D5"/>
    <property type="match status" value="1"/>
</dbReference>
<dbReference type="Gene3D" id="1.10.10.60">
    <property type="entry name" value="Homeodomain-like"/>
    <property type="match status" value="1"/>
</dbReference>
<dbReference type="GO" id="GO:0005634">
    <property type="term" value="C:nucleus"/>
    <property type="evidence" value="ECO:0007669"/>
    <property type="project" value="TreeGrafter"/>
</dbReference>
<dbReference type="Proteomes" id="UP000504618">
    <property type="component" value="Unplaced"/>
</dbReference>
<organism evidence="2 4">
    <name type="scientific">Temnothorax curvispinosus</name>
    <dbReference type="NCBI Taxonomy" id="300111"/>
    <lineage>
        <taxon>Eukaryota</taxon>
        <taxon>Metazoa</taxon>
        <taxon>Ecdysozoa</taxon>
        <taxon>Arthropoda</taxon>
        <taxon>Hexapoda</taxon>
        <taxon>Insecta</taxon>
        <taxon>Pterygota</taxon>
        <taxon>Neoptera</taxon>
        <taxon>Endopterygota</taxon>
        <taxon>Hymenoptera</taxon>
        <taxon>Apocrita</taxon>
        <taxon>Aculeata</taxon>
        <taxon>Formicoidea</taxon>
        <taxon>Formicidae</taxon>
        <taxon>Myrmicinae</taxon>
        <taxon>Temnothorax</taxon>
    </lineage>
</organism>
<dbReference type="RefSeq" id="XP_024869721.1">
    <property type="nucleotide sequence ID" value="XM_025013953.1"/>
</dbReference>
<dbReference type="SMART" id="SM00595">
    <property type="entry name" value="MADF"/>
    <property type="match status" value="1"/>
</dbReference>
<feature type="domain" description="MADF" evidence="1">
    <location>
        <begin position="53"/>
        <end position="149"/>
    </location>
</feature>
<reference evidence="3 4" key="1">
    <citation type="submission" date="2025-04" db="UniProtKB">
        <authorList>
            <consortium name="RefSeq"/>
        </authorList>
    </citation>
    <scope>IDENTIFICATION</scope>
    <source>
        <tissue evidence="3 4">Whole body</tissue>
    </source>
</reference>
<sequence>MDHEYSQYKIVDIATFNRDVTNVMLKEHIIYKVDMANATVNNADVLEKVDDTYLVELYRERRFLYDKSHPDFKDNELKSNAWKEISSIMRDKNLGTFYTAEYCKRRLTNLREQYVRLKKEQTLKSGSIACSKKKSALLSELSFLDGYIQRRRTLTSMKKNNGRIPAFSFDKNATKCPETNVTESINLNKRTYKKILPRPNNIGDDLTKNLYDQTPSKILKQSATSKKNNEQQQQQFDVGSASVEHAFAKFIALSLQRMEEPERSIRRNKIFHDLTAPLEHVQSGPCNKKSPARSMVSGIAVTKNTHPIRVTHAALAWNSVKTGKSEIKEFTIHNTSNNKIEIQIDICDDNKSFKFIGDKQTINTSMVLTMRHQEIKTLAVAFNPHCVGPVVGKITIKHYTKESSDPQSQQYTKIPLYGYGGCSKVKIAGTFKDLNGNMWLSLGTLYSETTLSANIRLDNVGDLRSFAKITVIPKVTFSTNSSWHINPKEVILNAKESQQIAIQFHPKKEDFAFVQHSEVSHIATINITYGDEPTRWRIRSVCDKIKPDELTKNENEDVISIVFPICKSFPGEQLVPGIASLGDSIQNLSDLCSGVHQSEIMLTVEACTDDTLPVHDTADAEISVTSDTIRVDEAGGV</sequence>
<dbReference type="PROSITE" id="PS51029">
    <property type="entry name" value="MADF"/>
    <property type="match status" value="1"/>
</dbReference>
<proteinExistence type="predicted"/>
<dbReference type="InterPro" id="IPR054090">
    <property type="entry name" value="Cep192_Spd-2-like_dom"/>
</dbReference>
<accession>A0A6J1PK12</accession>
<dbReference type="RefSeq" id="XP_024869719.1">
    <property type="nucleotide sequence ID" value="XM_025013951.1"/>
</dbReference>
<gene>
    <name evidence="3 4" type="primary">LOC112453302</name>
</gene>
<evidence type="ECO:0000313" key="3">
    <source>
        <dbReference type="RefSeq" id="XP_024869719.1"/>
    </source>
</evidence>
<dbReference type="GO" id="GO:0006357">
    <property type="term" value="P:regulation of transcription by RNA polymerase II"/>
    <property type="evidence" value="ECO:0007669"/>
    <property type="project" value="TreeGrafter"/>
</dbReference>
<dbReference type="PANTHER" id="PTHR12243">
    <property type="entry name" value="MADF DOMAIN TRANSCRIPTION FACTOR"/>
    <property type="match status" value="1"/>
</dbReference>
<evidence type="ECO:0000313" key="2">
    <source>
        <dbReference type="Proteomes" id="UP000504618"/>
    </source>
</evidence>
<dbReference type="GO" id="GO:0005667">
    <property type="term" value="C:transcription regulator complex"/>
    <property type="evidence" value="ECO:0007669"/>
    <property type="project" value="TreeGrafter"/>
</dbReference>
<dbReference type="OrthoDB" id="67059at2759"/>
<dbReference type="Pfam" id="PF22073">
    <property type="entry name" value="Cep192_D4"/>
    <property type="match status" value="1"/>
</dbReference>
<protein>
    <submittedName>
        <fullName evidence="3 4">Uncharacterized protein LOC112453302 isoform X1</fullName>
    </submittedName>
</protein>
<dbReference type="PANTHER" id="PTHR12243:SF67">
    <property type="entry name" value="COREPRESSOR OF PANGOLIN, ISOFORM A-RELATED"/>
    <property type="match status" value="1"/>
</dbReference>
<dbReference type="InterPro" id="IPR013783">
    <property type="entry name" value="Ig-like_fold"/>
</dbReference>
<keyword evidence="2" id="KW-1185">Reference proteome</keyword>